<dbReference type="OrthoDB" id="2391872at2759"/>
<name>A0A8H7C0Z4_9FUNG</name>
<feature type="compositionally biased region" description="Basic and acidic residues" evidence="1">
    <location>
        <begin position="36"/>
        <end position="46"/>
    </location>
</feature>
<feature type="region of interest" description="Disordered" evidence="1">
    <location>
        <begin position="1"/>
        <end position="153"/>
    </location>
</feature>
<dbReference type="EMBL" id="JABAYA010000001">
    <property type="protein sequence ID" value="KAF7732873.1"/>
    <property type="molecule type" value="Genomic_DNA"/>
</dbReference>
<keyword evidence="3" id="KW-1185">Reference proteome</keyword>
<organism evidence="2 3">
    <name type="scientific">Apophysomyces ossiformis</name>
    <dbReference type="NCBI Taxonomy" id="679940"/>
    <lineage>
        <taxon>Eukaryota</taxon>
        <taxon>Fungi</taxon>
        <taxon>Fungi incertae sedis</taxon>
        <taxon>Mucoromycota</taxon>
        <taxon>Mucoromycotina</taxon>
        <taxon>Mucoromycetes</taxon>
        <taxon>Mucorales</taxon>
        <taxon>Mucorineae</taxon>
        <taxon>Mucoraceae</taxon>
        <taxon>Apophysomyces</taxon>
    </lineage>
</organism>
<comment type="caution">
    <text evidence="2">The sequence shown here is derived from an EMBL/GenBank/DDBJ whole genome shotgun (WGS) entry which is preliminary data.</text>
</comment>
<feature type="compositionally biased region" description="Basic and acidic residues" evidence="1">
    <location>
        <begin position="141"/>
        <end position="153"/>
    </location>
</feature>
<evidence type="ECO:0000313" key="2">
    <source>
        <dbReference type="EMBL" id="KAF7732873.1"/>
    </source>
</evidence>
<feature type="compositionally biased region" description="Basic and acidic residues" evidence="1">
    <location>
        <begin position="80"/>
        <end position="92"/>
    </location>
</feature>
<sequence>MLQGTAAVRKLQPTWRPLLGALRRQSTQTTAPKATGPKEAEKKEQTSARTPLSARLGGSGRGKPLATVTDPFSQFLNAKGNEKQRSNNDRPRRQQNRPRKQAATAAPGQFEDAPEKRKEGDNAGRRQQRPRDNNKNNNINRRNERAPRREVKTQARRAVTFIDKDIDWAALHTTMNVHEEASLEGQEDSEQLVRDMQGDYDRYVSVAEGVQLSALSNAEALGTLVGNNATYDIQQKATFLATVSRVTGSSAQARK</sequence>
<accession>A0A8H7C0Z4</accession>
<dbReference type="AlphaFoldDB" id="A0A8H7C0Z4"/>
<evidence type="ECO:0000256" key="1">
    <source>
        <dbReference type="SAM" id="MobiDB-lite"/>
    </source>
</evidence>
<feature type="compositionally biased region" description="Basic and acidic residues" evidence="1">
    <location>
        <begin position="113"/>
        <end position="134"/>
    </location>
</feature>
<dbReference type="Proteomes" id="UP000605846">
    <property type="component" value="Unassembled WGS sequence"/>
</dbReference>
<protein>
    <submittedName>
        <fullName evidence="2">Uncharacterized protein</fullName>
    </submittedName>
</protein>
<proteinExistence type="predicted"/>
<gene>
    <name evidence="2" type="ORF">EC973_000149</name>
</gene>
<evidence type="ECO:0000313" key="3">
    <source>
        <dbReference type="Proteomes" id="UP000605846"/>
    </source>
</evidence>
<reference evidence="2" key="1">
    <citation type="submission" date="2020-01" db="EMBL/GenBank/DDBJ databases">
        <title>Genome Sequencing of Three Apophysomyces-Like Fungal Strains Confirms a Novel Fungal Genus in the Mucoromycota with divergent Burkholderia-like Endosymbiotic Bacteria.</title>
        <authorList>
            <person name="Stajich J.E."/>
            <person name="Macias A.M."/>
            <person name="Carter-House D."/>
            <person name="Lovett B."/>
            <person name="Kasson L.R."/>
            <person name="Berry K."/>
            <person name="Grigoriev I."/>
            <person name="Chang Y."/>
            <person name="Spatafora J."/>
            <person name="Kasson M.T."/>
        </authorList>
    </citation>
    <scope>NUCLEOTIDE SEQUENCE</scope>
    <source>
        <strain evidence="2">NRRL A-21654</strain>
    </source>
</reference>